<dbReference type="EMBL" id="AWXV01000002">
    <property type="protein sequence ID" value="KIE64074.1"/>
    <property type="molecule type" value="Genomic_DNA"/>
</dbReference>
<evidence type="ECO:0000313" key="2">
    <source>
        <dbReference type="Proteomes" id="UP000054529"/>
    </source>
</evidence>
<organism evidence="1 2">
    <name type="scientific">Candidatus Riesia pediculischaeffi PTSU</name>
    <dbReference type="NCBI Taxonomy" id="1401651"/>
    <lineage>
        <taxon>Bacteria</taxon>
        <taxon>Pseudomonadati</taxon>
        <taxon>Pseudomonadota</taxon>
        <taxon>Gammaproteobacteria</taxon>
        <taxon>Enterobacterales</taxon>
        <taxon>Enterobacteriaceae</taxon>
        <taxon>Candidatus Riesia</taxon>
    </lineage>
</organism>
<dbReference type="HOGENOM" id="CLU_3267341_0_0_6"/>
<sequence length="41" mass="5147">MIFFVEQLINTVHILLKIYFSLTMRCPYIIERYRYSQEKVF</sequence>
<name>A0A0C1V6K6_9ENTR</name>
<accession>A0A0C1V6K6</accession>
<gene>
    <name evidence="1" type="ORF">P689_11945</name>
</gene>
<protein>
    <submittedName>
        <fullName evidence="1">Uncharacterized protein</fullName>
    </submittedName>
</protein>
<evidence type="ECO:0000313" key="1">
    <source>
        <dbReference type="EMBL" id="KIE64074.1"/>
    </source>
</evidence>
<dbReference type="Proteomes" id="UP000054529">
    <property type="component" value="Unassembled WGS sequence"/>
</dbReference>
<proteinExistence type="predicted"/>
<comment type="caution">
    <text evidence="1">The sequence shown here is derived from an EMBL/GenBank/DDBJ whole genome shotgun (WGS) entry which is preliminary data.</text>
</comment>
<reference evidence="1 2" key="1">
    <citation type="journal article" date="2014" name="G3 (Bethesda)">
        <title>Genome sequence of Candidatus Riesia pediculischaeffi, endosymbiont of chimpanzee lice, and genomic comparison of recently acquired endosymbionts from human and chimpanzee lice.</title>
        <authorList>
            <person name="Boyd B.M."/>
            <person name="Allen J.M."/>
            <person name="de Crecy-Lagard V."/>
            <person name="Reed D.L."/>
        </authorList>
    </citation>
    <scope>NUCLEOTIDE SEQUENCE [LARGE SCALE GENOMIC DNA]</scope>
    <source>
        <strain evidence="1 2">PTSU</strain>
    </source>
</reference>
<dbReference type="AlphaFoldDB" id="A0A0C1V6K6"/>